<accession>A0A0G2F8I1</accession>
<protein>
    <submittedName>
        <fullName evidence="3">Putative arylesterase monooxygenase</fullName>
    </submittedName>
</protein>
<keyword evidence="1" id="KW-0378">Hydrolase</keyword>
<dbReference type="PANTHER" id="PTHR48081:SF8">
    <property type="entry name" value="ALPHA_BETA HYDROLASE FOLD-3 DOMAIN-CONTAINING PROTEIN-RELATED"/>
    <property type="match status" value="1"/>
</dbReference>
<dbReference type="OrthoDB" id="408631at2759"/>
<organism evidence="3 4">
    <name type="scientific">Diaporthe ampelina</name>
    <dbReference type="NCBI Taxonomy" id="1214573"/>
    <lineage>
        <taxon>Eukaryota</taxon>
        <taxon>Fungi</taxon>
        <taxon>Dikarya</taxon>
        <taxon>Ascomycota</taxon>
        <taxon>Pezizomycotina</taxon>
        <taxon>Sordariomycetes</taxon>
        <taxon>Sordariomycetidae</taxon>
        <taxon>Diaporthales</taxon>
        <taxon>Diaporthaceae</taxon>
        <taxon>Diaporthe</taxon>
    </lineage>
</organism>
<evidence type="ECO:0000313" key="4">
    <source>
        <dbReference type="Proteomes" id="UP000034680"/>
    </source>
</evidence>
<dbReference type="STRING" id="1214573.A0A0G2F8I1"/>
<dbReference type="GO" id="GO:0004497">
    <property type="term" value="F:monooxygenase activity"/>
    <property type="evidence" value="ECO:0007669"/>
    <property type="project" value="UniProtKB-KW"/>
</dbReference>
<evidence type="ECO:0000313" key="3">
    <source>
        <dbReference type="EMBL" id="KKY30521.1"/>
    </source>
</evidence>
<dbReference type="EMBL" id="LCUC01000474">
    <property type="protein sequence ID" value="KKY30521.1"/>
    <property type="molecule type" value="Genomic_DNA"/>
</dbReference>
<keyword evidence="4" id="KW-1185">Reference proteome</keyword>
<dbReference type="Proteomes" id="UP000034680">
    <property type="component" value="Unassembled WGS sequence"/>
</dbReference>
<dbReference type="Pfam" id="PF07859">
    <property type="entry name" value="Abhydrolase_3"/>
    <property type="match status" value="1"/>
</dbReference>
<dbReference type="AlphaFoldDB" id="A0A0G2F8I1"/>
<feature type="domain" description="Alpha/beta hydrolase fold-3" evidence="2">
    <location>
        <begin position="101"/>
        <end position="275"/>
    </location>
</feature>
<keyword evidence="3" id="KW-0503">Monooxygenase</keyword>
<dbReference type="PANTHER" id="PTHR48081">
    <property type="entry name" value="AB HYDROLASE SUPERFAMILY PROTEIN C4A8.06C"/>
    <property type="match status" value="1"/>
</dbReference>
<keyword evidence="3" id="KW-0560">Oxidoreductase</keyword>
<name>A0A0G2F8I1_9PEZI</name>
<dbReference type="InterPro" id="IPR013094">
    <property type="entry name" value="AB_hydrolase_3"/>
</dbReference>
<evidence type="ECO:0000256" key="1">
    <source>
        <dbReference type="ARBA" id="ARBA00022801"/>
    </source>
</evidence>
<gene>
    <name evidence="3" type="ORF">UCDDA912_g09539</name>
</gene>
<proteinExistence type="predicted"/>
<evidence type="ECO:0000259" key="2">
    <source>
        <dbReference type="Pfam" id="PF07859"/>
    </source>
</evidence>
<comment type="caution">
    <text evidence="3">The sequence shown here is derived from an EMBL/GenBank/DDBJ whole genome shotgun (WGS) entry which is preliminary data.</text>
</comment>
<dbReference type="Gene3D" id="3.40.50.1820">
    <property type="entry name" value="alpha/beta hydrolase"/>
    <property type="match status" value="1"/>
</dbReference>
<dbReference type="InterPro" id="IPR050300">
    <property type="entry name" value="GDXG_lipolytic_enzyme"/>
</dbReference>
<reference evidence="3 4" key="2">
    <citation type="submission" date="2015-05" db="EMBL/GenBank/DDBJ databases">
        <authorList>
            <person name="Morales-Cruz A."/>
            <person name="Amrine K.C."/>
            <person name="Cantu D."/>
        </authorList>
    </citation>
    <scope>NUCLEOTIDE SEQUENCE [LARGE SCALE GENOMIC DNA]</scope>
    <source>
        <strain evidence="3">DA912</strain>
    </source>
</reference>
<reference evidence="3 4" key="1">
    <citation type="submission" date="2015-05" db="EMBL/GenBank/DDBJ databases">
        <title>Distinctive expansion of gene families associated with plant cell wall degradation and secondary metabolism in the genomes of grapevine trunk pathogens.</title>
        <authorList>
            <person name="Lawrence D.P."/>
            <person name="Travadon R."/>
            <person name="Rolshausen P.E."/>
            <person name="Baumgartner K."/>
        </authorList>
    </citation>
    <scope>NUCLEOTIDE SEQUENCE [LARGE SCALE GENOMIC DNA]</scope>
    <source>
        <strain evidence="3">DA912</strain>
    </source>
</reference>
<dbReference type="SUPFAM" id="SSF53474">
    <property type="entry name" value="alpha/beta-Hydrolases"/>
    <property type="match status" value="1"/>
</dbReference>
<dbReference type="GO" id="GO:0016787">
    <property type="term" value="F:hydrolase activity"/>
    <property type="evidence" value="ECO:0007669"/>
    <property type="project" value="UniProtKB-KW"/>
</dbReference>
<dbReference type="InterPro" id="IPR029058">
    <property type="entry name" value="AB_hydrolase_fold"/>
</dbReference>
<sequence>MDTTEIKAAASAATELSEAPAGATIRLDPEYAATLHALDIAITIMALGREPYPTDEQVIEAKHKIITLDALSTTVSRLATSEHRSELEEGDALQPAVLHIFDGGMISWGVEIFTPFFRRNTSRWDVQAFAVDYRASPENPAPGPVEDVYAALKKLSANAKDFGVDHERLIIHDYSAGGGRGGHCAAGEGQRTQPAACKADSDHPMLDDGTIGRYGPQWPVTNFLAWDENSNKIGWCAYVGEDKAGKDSVDVSIYATQERARVENLVGLPRTYIDTPGVVARVLDNRTRAIKPV</sequence>